<dbReference type="SUPFAM" id="SSF51430">
    <property type="entry name" value="NAD(P)-linked oxidoreductase"/>
    <property type="match status" value="1"/>
</dbReference>
<sequence>MTPQLIFGTASFGMDMTEFQDLSSVETILKILPDLGIHRLDSGARYPPMKPGRAEELIGETSELSAGFVVDTKVYTDTQKDGSGDLTPEAIEKSVHASLQRLRKPDGVNVLHAHRADPSTPLEEQIIGFNQQIEQGHCQSWGVSNFPPEMLQEVLRLCEEKGLRKPSCYQGDYNLVTRGMETKLLPILRAHGMTFNAFRPLAAGFLTGKLVNKEHAGTRFGDDNPLGKFAQKLLGAEDLHSAMRKFDTEARSHNMTPIEVAVRWIAHHSALRGEDGIIFGASKVEQIRETVAMIEKGPLPGEVLRTAEDLWSAVKGTRGEII</sequence>
<dbReference type="InterPro" id="IPR050523">
    <property type="entry name" value="AKR_Detox_Biosynth"/>
</dbReference>
<dbReference type="AlphaFoldDB" id="A0A8H3F8B2"/>
<evidence type="ECO:0000256" key="1">
    <source>
        <dbReference type="ARBA" id="ARBA00023002"/>
    </source>
</evidence>
<protein>
    <recommendedName>
        <fullName evidence="2">NADP-dependent oxidoreductase domain-containing protein</fullName>
    </recommendedName>
</protein>
<dbReference type="PANTHER" id="PTHR43364">
    <property type="entry name" value="NADH-SPECIFIC METHYLGLYOXAL REDUCTASE-RELATED"/>
    <property type="match status" value="1"/>
</dbReference>
<dbReference type="Gene3D" id="3.20.20.100">
    <property type="entry name" value="NADP-dependent oxidoreductase domain"/>
    <property type="match status" value="1"/>
</dbReference>
<dbReference type="InterPro" id="IPR023210">
    <property type="entry name" value="NADP_OxRdtase_dom"/>
</dbReference>
<dbReference type="Pfam" id="PF00248">
    <property type="entry name" value="Aldo_ket_red"/>
    <property type="match status" value="1"/>
</dbReference>
<evidence type="ECO:0000313" key="4">
    <source>
        <dbReference type="Proteomes" id="UP000664534"/>
    </source>
</evidence>
<evidence type="ECO:0000259" key="2">
    <source>
        <dbReference type="Pfam" id="PF00248"/>
    </source>
</evidence>
<comment type="caution">
    <text evidence="3">The sequence shown here is derived from an EMBL/GenBank/DDBJ whole genome shotgun (WGS) entry which is preliminary data.</text>
</comment>
<dbReference type="Proteomes" id="UP000664534">
    <property type="component" value="Unassembled WGS sequence"/>
</dbReference>
<proteinExistence type="predicted"/>
<dbReference type="PANTHER" id="PTHR43364:SF4">
    <property type="entry name" value="NAD(P)-LINKED OXIDOREDUCTASE SUPERFAMILY PROTEIN"/>
    <property type="match status" value="1"/>
</dbReference>
<keyword evidence="4" id="KW-1185">Reference proteome</keyword>
<dbReference type="CDD" id="cd19075">
    <property type="entry name" value="AKR_AKR7A1-5"/>
    <property type="match status" value="1"/>
</dbReference>
<reference evidence="3" key="1">
    <citation type="submission" date="2021-03" db="EMBL/GenBank/DDBJ databases">
        <authorList>
            <person name="Tagirdzhanova G."/>
        </authorList>
    </citation>
    <scope>NUCLEOTIDE SEQUENCE</scope>
</reference>
<dbReference type="GO" id="GO:0016491">
    <property type="term" value="F:oxidoreductase activity"/>
    <property type="evidence" value="ECO:0007669"/>
    <property type="project" value="UniProtKB-KW"/>
</dbReference>
<accession>A0A8H3F8B2</accession>
<organism evidence="3 4">
    <name type="scientific">Imshaugia aleurites</name>
    <dbReference type="NCBI Taxonomy" id="172621"/>
    <lineage>
        <taxon>Eukaryota</taxon>
        <taxon>Fungi</taxon>
        <taxon>Dikarya</taxon>
        <taxon>Ascomycota</taxon>
        <taxon>Pezizomycotina</taxon>
        <taxon>Lecanoromycetes</taxon>
        <taxon>OSLEUM clade</taxon>
        <taxon>Lecanoromycetidae</taxon>
        <taxon>Lecanorales</taxon>
        <taxon>Lecanorineae</taxon>
        <taxon>Parmeliaceae</taxon>
        <taxon>Imshaugia</taxon>
    </lineage>
</organism>
<dbReference type="InterPro" id="IPR036812">
    <property type="entry name" value="NAD(P)_OxRdtase_dom_sf"/>
</dbReference>
<gene>
    <name evidence="3" type="ORF">IMSHALPRED_002969</name>
</gene>
<dbReference type="GO" id="GO:0005829">
    <property type="term" value="C:cytosol"/>
    <property type="evidence" value="ECO:0007669"/>
    <property type="project" value="TreeGrafter"/>
</dbReference>
<dbReference type="EMBL" id="CAJPDT010000016">
    <property type="protein sequence ID" value="CAF9916086.1"/>
    <property type="molecule type" value="Genomic_DNA"/>
</dbReference>
<name>A0A8H3F8B2_9LECA</name>
<dbReference type="OrthoDB" id="48988at2759"/>
<evidence type="ECO:0000313" key="3">
    <source>
        <dbReference type="EMBL" id="CAF9916086.1"/>
    </source>
</evidence>
<keyword evidence="1" id="KW-0560">Oxidoreductase</keyword>
<feature type="domain" description="NADP-dependent oxidoreductase" evidence="2">
    <location>
        <begin position="5"/>
        <end position="309"/>
    </location>
</feature>